<feature type="domain" description="FAD-dependent protein C-terminal" evidence="1">
    <location>
        <begin position="291"/>
        <end position="469"/>
    </location>
</feature>
<dbReference type="InterPro" id="IPR028348">
    <property type="entry name" value="FAD-binding_protein"/>
</dbReference>
<dbReference type="Gene3D" id="3.50.50.60">
    <property type="entry name" value="FAD/NAD(P)-binding domain"/>
    <property type="match status" value="2"/>
</dbReference>
<dbReference type="InterPro" id="IPR049516">
    <property type="entry name" value="FAD-depend_C"/>
</dbReference>
<gene>
    <name evidence="2" type="ORF">FYJ66_00735</name>
</gene>
<evidence type="ECO:0000259" key="1">
    <source>
        <dbReference type="Pfam" id="PF21688"/>
    </source>
</evidence>
<dbReference type="PANTHER" id="PTHR42842:SF3">
    <property type="entry name" value="FAD_NAD(P)-BINDING OXIDOREDUCTASE FAMILY PROTEIN"/>
    <property type="match status" value="1"/>
</dbReference>
<proteinExistence type="predicted"/>
<dbReference type="Gene3D" id="3.30.70.2700">
    <property type="match status" value="1"/>
</dbReference>
<comment type="caution">
    <text evidence="2">The sequence shown here is derived from an EMBL/GenBank/DDBJ whole genome shotgun (WGS) entry which is preliminary data.</text>
</comment>
<dbReference type="PANTHER" id="PTHR42842">
    <property type="entry name" value="FAD/NAD(P)-BINDING OXIDOREDUCTASE"/>
    <property type="match status" value="1"/>
</dbReference>
<dbReference type="SUPFAM" id="SSF51905">
    <property type="entry name" value="FAD/NAD(P)-binding domain"/>
    <property type="match status" value="1"/>
</dbReference>
<dbReference type="Pfam" id="PF21688">
    <property type="entry name" value="FAD-depend_C"/>
    <property type="match status" value="1"/>
</dbReference>
<reference evidence="2" key="1">
    <citation type="submission" date="2019-09" db="EMBL/GenBank/DDBJ databases">
        <title>In-depth cultivation of the pig gut microbiome towards novel bacterial diversity and tailored functional studies.</title>
        <authorList>
            <person name="Wylensek D."/>
            <person name="Hitch T.C.A."/>
            <person name="Clavel T."/>
        </authorList>
    </citation>
    <scope>NUCLEOTIDE SEQUENCE</scope>
    <source>
        <strain evidence="2">RF-744-FAT-WT-3</strain>
    </source>
</reference>
<sequence>MYRINEIKTEIDFSVDELARKAEKKSGLKPGDLGPEESPGRKGIFVIRRQSVDARDKSHIHYVFALDITTDSPLRRFDRKKVRQITGEGLPDVKPGNEKLRERPVIAGFGPCGIFCALRLARAGYKPVVIERGSAMDKRIADVGAFHREGCLDPESNVLFGEGGAGTFSDGKLNSGISDGHVRQVLETFRDAGADPDITYRNKPHIGTDVLRKVVVNLRKKIISLGGEIRFDTRLTDIVAENGRLSAVKVQNKEGETLEIPATVLVLAIGHSARDTFKMARDRGLPMEQKPFSIGVRMEHPQEMIDRSQYGEERRLPPADYKLSYKASNGRGVYSFCMCPGGQVIPCASEPGMLCVNGMSNRKRDSGTANSGILCDVRTEDFGSDDVLAGVEFQRKYERLCFQNGGGNYKPPKSTMKEFLENTGAGSVVINTLPEFAADAIREAVPFFAKKIKGYDRDDGVVTAVETRSSSPVRILRDKSMESQVGGIYPAGEGAGYAGGITSAACDGIKVAEKIIARYHLVTNKEA</sequence>
<dbReference type="AlphaFoldDB" id="A0A6A8M771"/>
<evidence type="ECO:0000313" key="2">
    <source>
        <dbReference type="EMBL" id="MST68139.1"/>
    </source>
</evidence>
<name>A0A6A8M771_9FIRM</name>
<dbReference type="InterPro" id="IPR036188">
    <property type="entry name" value="FAD/NAD-bd_sf"/>
</dbReference>
<accession>A0A6A8M771</accession>
<dbReference type="EMBL" id="VUNB01000001">
    <property type="protein sequence ID" value="MST68139.1"/>
    <property type="molecule type" value="Genomic_DNA"/>
</dbReference>
<organism evidence="2">
    <name type="scientific">Baileyella intestinalis</name>
    <dbReference type="NCBI Taxonomy" id="2606709"/>
    <lineage>
        <taxon>Bacteria</taxon>
        <taxon>Bacillati</taxon>
        <taxon>Bacillota</taxon>
        <taxon>Clostridia</taxon>
        <taxon>Peptostreptococcales</taxon>
        <taxon>Anaerovoracaceae</taxon>
        <taxon>Baileyella</taxon>
    </lineage>
</organism>
<protein>
    <submittedName>
        <fullName evidence="2">NAD(FAD)-utilizing dehydrogenase</fullName>
    </submittedName>
</protein>
<dbReference type="PIRSF" id="PIRSF038984">
    <property type="entry name" value="FAD_binding_protein"/>
    <property type="match status" value="1"/>
</dbReference>